<comment type="caution">
    <text evidence="2">The sequence shown here is derived from an EMBL/GenBank/DDBJ whole genome shotgun (WGS) entry which is preliminary data.</text>
</comment>
<dbReference type="PRINTS" id="PR00081">
    <property type="entry name" value="GDHRDH"/>
</dbReference>
<comment type="similarity">
    <text evidence="1">Belongs to the short-chain dehydrogenases/reductases (SDR) family.</text>
</comment>
<dbReference type="Gene3D" id="3.40.50.720">
    <property type="entry name" value="NAD(P)-binding Rossmann-like Domain"/>
    <property type="match status" value="1"/>
</dbReference>
<dbReference type="InterPro" id="IPR052625">
    <property type="entry name" value="Chl_b_Red"/>
</dbReference>
<dbReference type="InterPro" id="IPR002347">
    <property type="entry name" value="SDR_fam"/>
</dbReference>
<dbReference type="GO" id="GO:0015996">
    <property type="term" value="P:chlorophyll catabolic process"/>
    <property type="evidence" value="ECO:0007669"/>
    <property type="project" value="TreeGrafter"/>
</dbReference>
<dbReference type="GO" id="GO:0010304">
    <property type="term" value="P:PSII associated light-harvesting complex II catabolic process"/>
    <property type="evidence" value="ECO:0007669"/>
    <property type="project" value="TreeGrafter"/>
</dbReference>
<evidence type="ECO:0000313" key="2">
    <source>
        <dbReference type="EMBL" id="GIG08161.1"/>
    </source>
</evidence>
<dbReference type="InterPro" id="IPR036291">
    <property type="entry name" value="NAD(P)-bd_dom_sf"/>
</dbReference>
<dbReference type="GO" id="GO:0034256">
    <property type="term" value="F:chlorophyll(ide) b reductase activity"/>
    <property type="evidence" value="ECO:0007669"/>
    <property type="project" value="TreeGrafter"/>
</dbReference>
<name>A0A8J3P8H6_9ACTN</name>
<evidence type="ECO:0000313" key="3">
    <source>
        <dbReference type="Proteomes" id="UP000630887"/>
    </source>
</evidence>
<accession>A0A8J3P8H6</accession>
<dbReference type="EMBL" id="BONI01000043">
    <property type="protein sequence ID" value="GIG08161.1"/>
    <property type="molecule type" value="Genomic_DNA"/>
</dbReference>
<dbReference type="CDD" id="cd05233">
    <property type="entry name" value="SDR_c"/>
    <property type="match status" value="1"/>
</dbReference>
<dbReference type="RefSeq" id="WP_203694477.1">
    <property type="nucleotide sequence ID" value="NZ_BAAALC010000005.1"/>
</dbReference>
<dbReference type="PANTHER" id="PTHR24314">
    <property type="entry name" value="NON-SPECIFIC LIPID TRANSFER PROTEIN-RELATED"/>
    <property type="match status" value="1"/>
</dbReference>
<organism evidence="2 3">
    <name type="scientific">Catellatospora coxensis</name>
    <dbReference type="NCBI Taxonomy" id="310354"/>
    <lineage>
        <taxon>Bacteria</taxon>
        <taxon>Bacillati</taxon>
        <taxon>Actinomycetota</taxon>
        <taxon>Actinomycetes</taxon>
        <taxon>Micromonosporales</taxon>
        <taxon>Micromonosporaceae</taxon>
        <taxon>Catellatospora</taxon>
    </lineage>
</organism>
<dbReference type="PRINTS" id="PR00080">
    <property type="entry name" value="SDRFAMILY"/>
</dbReference>
<evidence type="ECO:0000256" key="1">
    <source>
        <dbReference type="RuleBase" id="RU000363"/>
    </source>
</evidence>
<reference evidence="2 3" key="1">
    <citation type="submission" date="2021-01" db="EMBL/GenBank/DDBJ databases">
        <title>Whole genome shotgun sequence of Catellatospora coxensis NBRC 107359.</title>
        <authorList>
            <person name="Komaki H."/>
            <person name="Tamura T."/>
        </authorList>
    </citation>
    <scope>NUCLEOTIDE SEQUENCE [LARGE SCALE GENOMIC DNA]</scope>
    <source>
        <strain evidence="2 3">NBRC 107359</strain>
    </source>
</reference>
<protein>
    <submittedName>
        <fullName evidence="2">Short-chain dehydrogenase</fullName>
    </submittedName>
</protein>
<dbReference type="SUPFAM" id="SSF51735">
    <property type="entry name" value="NAD(P)-binding Rossmann-fold domains"/>
    <property type="match status" value="1"/>
</dbReference>
<proteinExistence type="inferred from homology"/>
<dbReference type="Proteomes" id="UP000630887">
    <property type="component" value="Unassembled WGS sequence"/>
</dbReference>
<dbReference type="PANTHER" id="PTHR24314:SF21">
    <property type="entry name" value="CHLOROPHYLL(IDE) B REDUCTASE NYC1, CHLOROPLASTIC-RELATED"/>
    <property type="match status" value="1"/>
</dbReference>
<dbReference type="AlphaFoldDB" id="A0A8J3P8H6"/>
<sequence length="258" mass="27754">MTAKVVVVTGGTRGIGLGLVRELAARGAQVVYCGRSVDSVKRAGEQVPAAYGVVADVTDREAVQHLWDAAVERHGRVDIWINNAGMSPARHKLWELDPEALDATVDLNLRGVLHASAVVLAGMQAQGAGALWNMEGFGSNGMRRPGLTVYGATKRAVTYTTDSLAKEVDGTGVTVHHLSPGMVVTDLLTYDYTPEELAQAKKIFNILADRVETVTPWLAGKVLAGAKNGARVAWLTQGKAFWRFLTAFRRRDVFGEDA</sequence>
<keyword evidence="3" id="KW-1185">Reference proteome</keyword>
<gene>
    <name evidence="2" type="ORF">Cco03nite_48610</name>
</gene>
<dbReference type="Pfam" id="PF00106">
    <property type="entry name" value="adh_short"/>
    <property type="match status" value="1"/>
</dbReference>